<dbReference type="Proteomes" id="UP001161017">
    <property type="component" value="Unassembled WGS sequence"/>
</dbReference>
<dbReference type="GO" id="GO:0020037">
    <property type="term" value="F:heme binding"/>
    <property type="evidence" value="ECO:0007669"/>
    <property type="project" value="InterPro"/>
</dbReference>
<proteinExistence type="predicted"/>
<evidence type="ECO:0000313" key="2">
    <source>
        <dbReference type="Proteomes" id="UP001161017"/>
    </source>
</evidence>
<dbReference type="PANTHER" id="PTHR36195:SF4">
    <property type="entry name" value="DOMAIN PROTEIN, PUTATIVE (AFU_ORTHOLOGUE AFUA_5G01990)-RELATED"/>
    <property type="match status" value="1"/>
</dbReference>
<protein>
    <recommendedName>
        <fullName evidence="3">Catalase</fullName>
    </recommendedName>
</protein>
<organism evidence="1 2">
    <name type="scientific">Ramalina farinacea</name>
    <dbReference type="NCBI Taxonomy" id="258253"/>
    <lineage>
        <taxon>Eukaryota</taxon>
        <taxon>Fungi</taxon>
        <taxon>Dikarya</taxon>
        <taxon>Ascomycota</taxon>
        <taxon>Pezizomycotina</taxon>
        <taxon>Lecanoromycetes</taxon>
        <taxon>OSLEUM clade</taxon>
        <taxon>Lecanoromycetidae</taxon>
        <taxon>Lecanorales</taxon>
        <taxon>Lecanorineae</taxon>
        <taxon>Ramalinaceae</taxon>
        <taxon>Ramalina</taxon>
    </lineage>
</organism>
<keyword evidence="2" id="KW-1185">Reference proteome</keyword>
<accession>A0AA43TXH5</accession>
<dbReference type="PANTHER" id="PTHR36195">
    <property type="entry name" value="DOMAIN PROTEIN, PUTATIVE (AFU_ORTHOLOGUE AFUA_5G01990)-RELATED-RELATED"/>
    <property type="match status" value="1"/>
</dbReference>
<dbReference type="Gene3D" id="2.40.180.10">
    <property type="entry name" value="Catalase core domain"/>
    <property type="match status" value="1"/>
</dbReference>
<dbReference type="SUPFAM" id="SSF56634">
    <property type="entry name" value="Heme-dependent catalase-like"/>
    <property type="match status" value="1"/>
</dbReference>
<name>A0AA43TXH5_9LECA</name>
<dbReference type="EMBL" id="JAPUFD010000006">
    <property type="protein sequence ID" value="MDI1488042.1"/>
    <property type="molecule type" value="Genomic_DNA"/>
</dbReference>
<sequence length="351" mass="39199">MDTVKSSVSAAATTAKRTLTSAPPADAYLPWNAPGVETIKDDEEGKAVKIADTMNKMQRHNFDQGLFAHPGTYPVIARYANEPVFLQPDTAPGPRGMGLKIFNTPTTERRMDGNTNNTPNTQDFLFNNAPMLELTDIDTTLDIMQLREKHFDSSNAALLAATAARTDALKQTAPAMLPNTHIIAMSMFTQSAFRFGDYYGHMGLFPTAPAMKSSDIADRTVPSHAPPTILSDWLVDYFAAHDAIYDFRIQLGTDPLHHPTEDASVVWDERSAPWQTIGSVTFPRQEGVMAPKRRVVWEERVRLSPFAGLEGHRPLGGINRLRRRVYERSWRKRKELNADEYDDVKGVDDIP</sequence>
<comment type="caution">
    <text evidence="1">The sequence shown here is derived from an EMBL/GenBank/DDBJ whole genome shotgun (WGS) entry which is preliminary data.</text>
</comment>
<dbReference type="AlphaFoldDB" id="A0AA43TXH5"/>
<evidence type="ECO:0000313" key="1">
    <source>
        <dbReference type="EMBL" id="MDI1488042.1"/>
    </source>
</evidence>
<reference evidence="1" key="1">
    <citation type="journal article" date="2023" name="Genome Biol. Evol.">
        <title>First Whole Genome Sequence and Flow Cytometry Genome Size Data for the Lichen-Forming Fungus Ramalina farinacea (Ascomycota).</title>
        <authorList>
            <person name="Llewellyn T."/>
            <person name="Mian S."/>
            <person name="Hill R."/>
            <person name="Leitch I.J."/>
            <person name="Gaya E."/>
        </authorList>
    </citation>
    <scope>NUCLEOTIDE SEQUENCE</scope>
    <source>
        <strain evidence="1">LIQ254RAFAR</strain>
    </source>
</reference>
<gene>
    <name evidence="1" type="ORF">OHK93_007316</name>
</gene>
<dbReference type="InterPro" id="IPR020835">
    <property type="entry name" value="Catalase_sf"/>
</dbReference>
<evidence type="ECO:0008006" key="3">
    <source>
        <dbReference type="Google" id="ProtNLM"/>
    </source>
</evidence>